<gene>
    <name evidence="1" type="ORF">GCM10009425_40860</name>
</gene>
<evidence type="ECO:0000313" key="2">
    <source>
        <dbReference type="Proteomes" id="UP000616499"/>
    </source>
</evidence>
<dbReference type="RefSeq" id="WP_188867979.1">
    <property type="nucleotide sequence ID" value="NZ_BMNW01000011.1"/>
</dbReference>
<sequence length="96" mass="10503">MNILEDTASANCERQTITKVIQILSLRDENILDDISTDTGPSEQRVVIEVTRALLLRDGYSLLDLINAAERGDEHALLAVSHAASIVNFVKAALRS</sequence>
<protein>
    <submittedName>
        <fullName evidence="1">Uncharacterized protein</fullName>
    </submittedName>
</protein>
<dbReference type="Proteomes" id="UP000616499">
    <property type="component" value="Unassembled WGS sequence"/>
</dbReference>
<organism evidence="1 2">
    <name type="scientific">Pseudomonas asuensis</name>
    <dbReference type="NCBI Taxonomy" id="1825787"/>
    <lineage>
        <taxon>Bacteria</taxon>
        <taxon>Pseudomonadati</taxon>
        <taxon>Pseudomonadota</taxon>
        <taxon>Gammaproteobacteria</taxon>
        <taxon>Pseudomonadales</taxon>
        <taxon>Pseudomonadaceae</taxon>
        <taxon>Pseudomonas</taxon>
    </lineage>
</organism>
<proteinExistence type="predicted"/>
<name>A0ABQ2H1C4_9PSED</name>
<evidence type="ECO:0000313" key="1">
    <source>
        <dbReference type="EMBL" id="GGM25944.1"/>
    </source>
</evidence>
<keyword evidence="2" id="KW-1185">Reference proteome</keyword>
<reference evidence="2" key="1">
    <citation type="journal article" date="2019" name="Int. J. Syst. Evol. Microbiol.">
        <title>The Global Catalogue of Microorganisms (GCM) 10K type strain sequencing project: providing services to taxonomists for standard genome sequencing and annotation.</title>
        <authorList>
            <consortium name="The Broad Institute Genomics Platform"/>
            <consortium name="The Broad Institute Genome Sequencing Center for Infectious Disease"/>
            <person name="Wu L."/>
            <person name="Ma J."/>
        </authorList>
    </citation>
    <scope>NUCLEOTIDE SEQUENCE [LARGE SCALE GENOMIC DNA]</scope>
    <source>
        <strain evidence="2">JCM 13501</strain>
    </source>
</reference>
<dbReference type="EMBL" id="BMNW01000011">
    <property type="protein sequence ID" value="GGM25944.1"/>
    <property type="molecule type" value="Genomic_DNA"/>
</dbReference>
<accession>A0ABQ2H1C4</accession>
<comment type="caution">
    <text evidence="1">The sequence shown here is derived from an EMBL/GenBank/DDBJ whole genome shotgun (WGS) entry which is preliminary data.</text>
</comment>